<dbReference type="Gene3D" id="2.180.10.10">
    <property type="entry name" value="RHS repeat-associated core"/>
    <property type="match status" value="1"/>
</dbReference>
<dbReference type="PANTHER" id="PTHR32305">
    <property type="match status" value="1"/>
</dbReference>
<proteinExistence type="predicted"/>
<sequence length="321" mass="36086">MFEKDIFYYHNDHLGSTSYISTMNGQLSQHVEYIPFGEVLFEEHSSSISMPYLFNGKELDRETNLTYYGARYLDMKTSLWLNIDPLAEKHPNQSPYLFCNANPIIYMDPDGRDGIRVIDDKNKTITIKAVYYVQTEKSTYYTTSGKMKTLDGYSAKEVASMQKDYNKYLNDLGMNVSDGEYKGYSIKYDLQFKEGGTIEASASKEMQDGYSIGNSFSRGNGDTYSRFKTKEIDNGDGTTSTSTVGGITADNKNILMNTSQDTKMNRVHEIFHTFGFGHPKGTGGNNGIMKYPPEKPNQADANNIGNGSFLPKVIVKQDGQN</sequence>
<dbReference type="RefSeq" id="WP_138425703.1">
    <property type="nucleotide sequence ID" value="NZ_CP010992.1"/>
</dbReference>
<evidence type="ECO:0000313" key="1">
    <source>
        <dbReference type="EMBL" id="QCV57207.1"/>
    </source>
</evidence>
<organism evidence="1 2">
    <name type="scientific">Flavobacterium columnare</name>
    <dbReference type="NCBI Taxonomy" id="996"/>
    <lineage>
        <taxon>Bacteria</taxon>
        <taxon>Pseudomonadati</taxon>
        <taxon>Bacteroidota</taxon>
        <taxon>Flavobacteriia</taxon>
        <taxon>Flavobacteriales</taxon>
        <taxon>Flavobacteriaceae</taxon>
        <taxon>Flavobacterium</taxon>
    </lineage>
</organism>
<dbReference type="PANTHER" id="PTHR32305:SF15">
    <property type="entry name" value="PROTEIN RHSA-RELATED"/>
    <property type="match status" value="1"/>
</dbReference>
<reference evidence="2" key="1">
    <citation type="submission" date="2016-03" db="EMBL/GenBank/DDBJ databases">
        <title>Flavobacterium columnare strain B185, complete genome.</title>
        <authorList>
            <person name="Sundberg L.-R."/>
            <person name="Papponen P."/>
            <person name="Laanto E."/>
        </authorList>
    </citation>
    <scope>NUCLEOTIDE SEQUENCE [LARGE SCALE GENOMIC DNA]</scope>
    <source>
        <strain evidence="2">B185</strain>
    </source>
</reference>
<dbReference type="Proteomes" id="UP000304840">
    <property type="component" value="Chromosome"/>
</dbReference>
<dbReference type="InterPro" id="IPR050708">
    <property type="entry name" value="T6SS_VgrG/RHS"/>
</dbReference>
<dbReference type="NCBIfam" id="TIGR03696">
    <property type="entry name" value="Rhs_assc_core"/>
    <property type="match status" value="1"/>
</dbReference>
<evidence type="ECO:0000313" key="2">
    <source>
        <dbReference type="Proteomes" id="UP000304840"/>
    </source>
</evidence>
<accession>A0AAJ3ZJN8</accession>
<reference evidence="1 2" key="2">
    <citation type="submission" date="2019-05" db="EMBL/GenBank/DDBJ databases">
        <authorList>
            <person name="Ravantti J.J."/>
        </authorList>
    </citation>
    <scope>NUCLEOTIDE SEQUENCE [LARGE SCALE GENOMIC DNA]</scope>
    <source>
        <strain evidence="1 2">B185</strain>
    </source>
</reference>
<dbReference type="AlphaFoldDB" id="A0AAJ3ZJN8"/>
<gene>
    <name evidence="1" type="ORF">UN65_15085</name>
</gene>
<name>A0AAJ3ZJN8_9FLAO</name>
<dbReference type="InterPro" id="IPR022385">
    <property type="entry name" value="Rhs_assc_core"/>
</dbReference>
<dbReference type="EMBL" id="CP010992">
    <property type="protein sequence ID" value="QCV57207.1"/>
    <property type="molecule type" value="Genomic_DNA"/>
</dbReference>
<protein>
    <submittedName>
        <fullName evidence="1">RHS repeat-associated core domain-containing protein</fullName>
    </submittedName>
</protein>